<dbReference type="PRINTS" id="PR00598">
    <property type="entry name" value="HTHMARR"/>
</dbReference>
<dbReference type="InterPro" id="IPR000835">
    <property type="entry name" value="HTH_MarR-typ"/>
</dbReference>
<feature type="domain" description="HTH marR-type" evidence="4">
    <location>
        <begin position="20"/>
        <end position="174"/>
    </location>
</feature>
<dbReference type="PANTHER" id="PTHR42756:SF1">
    <property type="entry name" value="TRANSCRIPTIONAL REPRESSOR OF EMRAB OPERON"/>
    <property type="match status" value="1"/>
</dbReference>
<dbReference type="Proteomes" id="UP001055784">
    <property type="component" value="Chromosome"/>
</dbReference>
<gene>
    <name evidence="5" type="ORF">MF626_004729</name>
</gene>
<dbReference type="SUPFAM" id="SSF46785">
    <property type="entry name" value="Winged helix' DNA-binding domain"/>
    <property type="match status" value="1"/>
</dbReference>
<dbReference type="PROSITE" id="PS50995">
    <property type="entry name" value="HTH_MARR_2"/>
    <property type="match status" value="1"/>
</dbReference>
<keyword evidence="1" id="KW-0805">Transcription regulation</keyword>
<evidence type="ECO:0000313" key="6">
    <source>
        <dbReference type="Proteomes" id="UP001055784"/>
    </source>
</evidence>
<keyword evidence="2" id="KW-0238">DNA-binding</keyword>
<evidence type="ECO:0000256" key="1">
    <source>
        <dbReference type="ARBA" id="ARBA00023015"/>
    </source>
</evidence>
<dbReference type="AlphaFoldDB" id="A0AAE9L8N7"/>
<proteinExistence type="predicted"/>
<dbReference type="GO" id="GO:0003700">
    <property type="term" value="F:DNA-binding transcription factor activity"/>
    <property type="evidence" value="ECO:0007669"/>
    <property type="project" value="InterPro"/>
</dbReference>
<dbReference type="EMBL" id="CP097770">
    <property type="protein sequence ID" value="URJ50281.2"/>
    <property type="molecule type" value="Genomic_DNA"/>
</dbReference>
<evidence type="ECO:0000256" key="3">
    <source>
        <dbReference type="ARBA" id="ARBA00023163"/>
    </source>
</evidence>
<evidence type="ECO:0000259" key="4">
    <source>
        <dbReference type="PROSITE" id="PS50995"/>
    </source>
</evidence>
<evidence type="ECO:0000256" key="2">
    <source>
        <dbReference type="ARBA" id="ARBA00023125"/>
    </source>
</evidence>
<accession>A0AAE9L8N7</accession>
<dbReference type="Gene3D" id="1.10.10.10">
    <property type="entry name" value="Winged helix-like DNA-binding domain superfamily/Winged helix DNA-binding domain"/>
    <property type="match status" value="1"/>
</dbReference>
<name>A0AAE9L8N7_PAEPO</name>
<reference evidence="5" key="1">
    <citation type="submission" date="2022-11" db="EMBL/GenBank/DDBJ databases">
        <authorList>
            <person name="Vasilchenko N.G."/>
            <person name="Prazdnova E.V."/>
            <person name="Gorovtsov A.V."/>
            <person name="Chistyakov V.A."/>
            <person name="Pak M.L."/>
        </authorList>
    </citation>
    <scope>NUCLEOTIDE SEQUENCE</scope>
    <source>
        <strain evidence="5">R 4.5</strain>
    </source>
</reference>
<protein>
    <submittedName>
        <fullName evidence="5">MarR family transcriptional regulator</fullName>
    </submittedName>
</protein>
<dbReference type="InterPro" id="IPR036390">
    <property type="entry name" value="WH_DNA-bd_sf"/>
</dbReference>
<dbReference type="GO" id="GO:0003677">
    <property type="term" value="F:DNA binding"/>
    <property type="evidence" value="ECO:0007669"/>
    <property type="project" value="UniProtKB-KW"/>
</dbReference>
<keyword evidence="3" id="KW-0804">Transcription</keyword>
<sequence>MPPKQSKRDTVQQPLPRLGPEPYLELMDQTALAGTDRKLARMGLFLLWTSDNVLDAIDLDLSAYGLTESKLDLLLLLTLHQSQAQISPSMIADRLGIRRASVTSLLDWTEQRGWIIREQNSTDRRKIHVRITEAGSHLVQQVLPVFWSSCASLASILEPEEQVVFSRIIEKIHHYMEGRLGWADNFFKHIIRLSNIFNCLY</sequence>
<dbReference type="SMART" id="SM00347">
    <property type="entry name" value="HTH_MARR"/>
    <property type="match status" value="1"/>
</dbReference>
<evidence type="ECO:0000313" key="5">
    <source>
        <dbReference type="EMBL" id="URJ50281.2"/>
    </source>
</evidence>
<dbReference type="Pfam" id="PF01047">
    <property type="entry name" value="MarR"/>
    <property type="match status" value="1"/>
</dbReference>
<dbReference type="PANTHER" id="PTHR42756">
    <property type="entry name" value="TRANSCRIPTIONAL REGULATOR, MARR"/>
    <property type="match status" value="1"/>
</dbReference>
<organism evidence="5 6">
    <name type="scientific">Paenibacillus polymyxa</name>
    <name type="common">Bacillus polymyxa</name>
    <dbReference type="NCBI Taxonomy" id="1406"/>
    <lineage>
        <taxon>Bacteria</taxon>
        <taxon>Bacillati</taxon>
        <taxon>Bacillota</taxon>
        <taxon>Bacilli</taxon>
        <taxon>Bacillales</taxon>
        <taxon>Paenibacillaceae</taxon>
        <taxon>Paenibacillus</taxon>
    </lineage>
</organism>
<dbReference type="InterPro" id="IPR036388">
    <property type="entry name" value="WH-like_DNA-bd_sf"/>
</dbReference>